<protein>
    <submittedName>
        <fullName evidence="2">Uncharacterized protein</fullName>
    </submittedName>
</protein>
<keyword evidence="1" id="KW-0472">Membrane</keyword>
<accession>A0A545UXR9</accession>
<organism evidence="2 3">
    <name type="scientific">Cordyceps javanica</name>
    <dbReference type="NCBI Taxonomy" id="43265"/>
    <lineage>
        <taxon>Eukaryota</taxon>
        <taxon>Fungi</taxon>
        <taxon>Dikarya</taxon>
        <taxon>Ascomycota</taxon>
        <taxon>Pezizomycotina</taxon>
        <taxon>Sordariomycetes</taxon>
        <taxon>Hypocreomycetidae</taxon>
        <taxon>Hypocreales</taxon>
        <taxon>Cordycipitaceae</taxon>
        <taxon>Cordyceps</taxon>
    </lineage>
</organism>
<feature type="transmembrane region" description="Helical" evidence="1">
    <location>
        <begin position="121"/>
        <end position="139"/>
    </location>
</feature>
<sequence length="152" mass="17397">MTVQLWLEYISFGCWSVAKLWNRGGALLPNIAARDLASLARPKHSLGWGSTAWRTATAWPVSKPGLKPSWPAWRGAPDGSWPNKVRPSRSRALWLDAQLQPVRNSRTHPYHSSRRPRMKSVLFNFPLFFVVTLARFPPWRIEQQTTSFSDSK</sequence>
<comment type="caution">
    <text evidence="2">The sequence shown here is derived from an EMBL/GenBank/DDBJ whole genome shotgun (WGS) entry which is preliminary data.</text>
</comment>
<dbReference type="EMBL" id="SPUK01000010">
    <property type="protein sequence ID" value="TQV94259.1"/>
    <property type="molecule type" value="Genomic_DNA"/>
</dbReference>
<dbReference type="AlphaFoldDB" id="A0A545UXR9"/>
<keyword evidence="1" id="KW-0812">Transmembrane</keyword>
<evidence type="ECO:0000313" key="2">
    <source>
        <dbReference type="EMBL" id="TQV94259.1"/>
    </source>
</evidence>
<evidence type="ECO:0000256" key="1">
    <source>
        <dbReference type="SAM" id="Phobius"/>
    </source>
</evidence>
<reference evidence="2 3" key="1">
    <citation type="journal article" date="2019" name="Appl. Microbiol. Biotechnol.">
        <title>Genome sequence of Isaria javanica and comparative genome analysis insights into family S53 peptidase evolution in fungal entomopathogens.</title>
        <authorList>
            <person name="Lin R."/>
            <person name="Zhang X."/>
            <person name="Xin B."/>
            <person name="Zou M."/>
            <person name="Gao Y."/>
            <person name="Qin F."/>
            <person name="Hu Q."/>
            <person name="Xie B."/>
            <person name="Cheng X."/>
        </authorList>
    </citation>
    <scope>NUCLEOTIDE SEQUENCE [LARGE SCALE GENOMIC DNA]</scope>
    <source>
        <strain evidence="2 3">IJ1G</strain>
    </source>
</reference>
<keyword evidence="1" id="KW-1133">Transmembrane helix</keyword>
<gene>
    <name evidence="2" type="ORF">IF1G_07138</name>
</gene>
<evidence type="ECO:0000313" key="3">
    <source>
        <dbReference type="Proteomes" id="UP000315783"/>
    </source>
</evidence>
<keyword evidence="3" id="KW-1185">Reference proteome</keyword>
<proteinExistence type="predicted"/>
<dbReference type="Proteomes" id="UP000315783">
    <property type="component" value="Unassembled WGS sequence"/>
</dbReference>
<name>A0A545UXR9_9HYPO</name>